<dbReference type="PANTHER" id="PTHR47505">
    <property type="entry name" value="DNA UTILIZATION PROTEIN YHGH"/>
    <property type="match status" value="1"/>
</dbReference>
<dbReference type="AlphaFoldDB" id="A0A378IVC2"/>
<protein>
    <submittedName>
        <fullName evidence="2">Competence protein ComF</fullName>
    </submittedName>
</protein>
<evidence type="ECO:0000256" key="1">
    <source>
        <dbReference type="ARBA" id="ARBA00008007"/>
    </source>
</evidence>
<reference evidence="2 3" key="1">
    <citation type="submission" date="2018-06" db="EMBL/GenBank/DDBJ databases">
        <authorList>
            <consortium name="Pathogen Informatics"/>
            <person name="Doyle S."/>
        </authorList>
    </citation>
    <scope>NUCLEOTIDE SEQUENCE [LARGE SCALE GENOMIC DNA]</scope>
    <source>
        <strain evidence="2 3">NCTC11978</strain>
    </source>
</reference>
<dbReference type="CDD" id="cd06223">
    <property type="entry name" value="PRTases_typeI"/>
    <property type="match status" value="1"/>
</dbReference>
<evidence type="ECO:0000313" key="2">
    <source>
        <dbReference type="EMBL" id="STX39177.1"/>
    </source>
</evidence>
<gene>
    <name evidence="2" type="primary">comF</name>
    <name evidence="2" type="ORF">NCTC11978_02371</name>
</gene>
<comment type="similarity">
    <text evidence="1">Belongs to the ComF/GntX family.</text>
</comment>
<organism evidence="2 3">
    <name type="scientific">Legionella feeleii</name>
    <dbReference type="NCBI Taxonomy" id="453"/>
    <lineage>
        <taxon>Bacteria</taxon>
        <taxon>Pseudomonadati</taxon>
        <taxon>Pseudomonadota</taxon>
        <taxon>Gammaproteobacteria</taxon>
        <taxon>Legionellales</taxon>
        <taxon>Legionellaceae</taxon>
        <taxon>Legionella</taxon>
    </lineage>
</organism>
<evidence type="ECO:0000313" key="3">
    <source>
        <dbReference type="Proteomes" id="UP000254033"/>
    </source>
</evidence>
<dbReference type="Proteomes" id="UP000254033">
    <property type="component" value="Unassembled WGS sequence"/>
</dbReference>
<dbReference type="RefSeq" id="WP_115176435.1">
    <property type="nucleotide sequence ID" value="NZ_UGNY01000001.1"/>
</dbReference>
<accession>A0A378IVC2</accession>
<dbReference type="InterPro" id="IPR029057">
    <property type="entry name" value="PRTase-like"/>
</dbReference>
<dbReference type="Gene3D" id="3.40.50.2020">
    <property type="match status" value="1"/>
</dbReference>
<dbReference type="EMBL" id="UGNY01000001">
    <property type="protein sequence ID" value="STX39177.1"/>
    <property type="molecule type" value="Genomic_DNA"/>
</dbReference>
<dbReference type="InterPro" id="IPR000836">
    <property type="entry name" value="PRTase_dom"/>
</dbReference>
<sequence length="233" mass="26936">MRQKITSIAQLLRLPSVCVLCQQYHRDPFAVCQPCNDLFKQINHACYYCALPLPDAKFLACGVCSQKKPGFDHTITRYYFEEPLRTLIHEFKYRDAFYLRTFLTKLMLDALPEKTISTQCLVPVPLHPRRLQQRGFNQAAELAKLLAKQLKIPCELNLCKKIIHTIPQANLDSQRRRKNLHQAFQVKINNYNHITLIDDLLTTGSTVNELARLFKQQGVTRVDVWCCARTSSS</sequence>
<dbReference type="PANTHER" id="PTHR47505:SF1">
    <property type="entry name" value="DNA UTILIZATION PROTEIN YHGH"/>
    <property type="match status" value="1"/>
</dbReference>
<dbReference type="SUPFAM" id="SSF53271">
    <property type="entry name" value="PRTase-like"/>
    <property type="match status" value="1"/>
</dbReference>
<proteinExistence type="inferred from homology"/>
<dbReference type="InterPro" id="IPR051910">
    <property type="entry name" value="ComF/GntX_DNA_util-trans"/>
</dbReference>
<name>A0A378IVC2_9GAMM</name>